<proteinExistence type="predicted"/>
<organism evidence="1 2">
    <name type="scientific">Cyclotella cryptica</name>
    <dbReference type="NCBI Taxonomy" id="29204"/>
    <lineage>
        <taxon>Eukaryota</taxon>
        <taxon>Sar</taxon>
        <taxon>Stramenopiles</taxon>
        <taxon>Ochrophyta</taxon>
        <taxon>Bacillariophyta</taxon>
        <taxon>Coscinodiscophyceae</taxon>
        <taxon>Thalassiosirophycidae</taxon>
        <taxon>Stephanodiscales</taxon>
        <taxon>Stephanodiscaceae</taxon>
        <taxon>Cyclotella</taxon>
    </lineage>
</organism>
<gene>
    <name evidence="1" type="ORF">HJC23_011674</name>
</gene>
<comment type="caution">
    <text evidence="1">The sequence shown here is derived from an EMBL/GenBank/DDBJ whole genome shotgun (WGS) entry which is preliminary data.</text>
</comment>
<protein>
    <submittedName>
        <fullName evidence="1">Uncharacterized protein</fullName>
    </submittedName>
</protein>
<reference evidence="1 2" key="1">
    <citation type="journal article" date="2020" name="G3 (Bethesda)">
        <title>Improved Reference Genome for Cyclotella cryptica CCMP332, a Model for Cell Wall Morphogenesis, Salinity Adaptation, and Lipid Production in Diatoms (Bacillariophyta).</title>
        <authorList>
            <person name="Roberts W.R."/>
            <person name="Downey K.M."/>
            <person name="Ruck E.C."/>
            <person name="Traller J.C."/>
            <person name="Alverson A.J."/>
        </authorList>
    </citation>
    <scope>NUCLEOTIDE SEQUENCE [LARGE SCALE GENOMIC DNA]</scope>
    <source>
        <strain evidence="1 2">CCMP332</strain>
    </source>
</reference>
<keyword evidence="2" id="KW-1185">Reference proteome</keyword>
<accession>A0ABD3QK19</accession>
<dbReference type="EMBL" id="JABMIG020000032">
    <property type="protein sequence ID" value="KAL3800437.1"/>
    <property type="molecule type" value="Genomic_DNA"/>
</dbReference>
<evidence type="ECO:0000313" key="2">
    <source>
        <dbReference type="Proteomes" id="UP001516023"/>
    </source>
</evidence>
<dbReference type="AlphaFoldDB" id="A0ABD3QK19"/>
<dbReference type="Proteomes" id="UP001516023">
    <property type="component" value="Unassembled WGS sequence"/>
</dbReference>
<sequence length="235" mass="25862">MANFPTDRGASVATPPPCVSVRHNQQCWSAVIAHFATDGGFAAGVASEKGVGRRAGRGCVVRLGRVVFDLPEAALCGWLYCVGALEEVLRTPHLESCYGCPTTTKGISSYDHVTTTKVVDTAMLRQQKSSVRRYYDNKSRPVRPCYVTKSRRCDHVTTTKVVDATMLRQQKSSVATMSRPFVVRSEVAGDSGDNWRPNTLVVTEVTTLAKIVFAKTIFFSELRVLQTTKKIKLSR</sequence>
<evidence type="ECO:0000313" key="1">
    <source>
        <dbReference type="EMBL" id="KAL3800437.1"/>
    </source>
</evidence>
<name>A0ABD3QK19_9STRA</name>